<name>A0A399STG5_9BACT</name>
<keyword evidence="3" id="KW-1185">Reference proteome</keyword>
<evidence type="ECO:0000313" key="3">
    <source>
        <dbReference type="Proteomes" id="UP000265926"/>
    </source>
</evidence>
<dbReference type="AlphaFoldDB" id="A0A399STG5"/>
<dbReference type="EMBL" id="QWGR01000016">
    <property type="protein sequence ID" value="RIJ46169.1"/>
    <property type="molecule type" value="Genomic_DNA"/>
</dbReference>
<feature type="transmembrane region" description="Helical" evidence="1">
    <location>
        <begin position="78"/>
        <end position="96"/>
    </location>
</feature>
<evidence type="ECO:0000313" key="2">
    <source>
        <dbReference type="EMBL" id="RIJ46169.1"/>
    </source>
</evidence>
<keyword evidence="1" id="KW-0472">Membrane</keyword>
<keyword evidence="1" id="KW-0812">Transmembrane</keyword>
<feature type="transmembrane region" description="Helical" evidence="1">
    <location>
        <begin position="48"/>
        <end position="66"/>
    </location>
</feature>
<keyword evidence="1" id="KW-1133">Transmembrane helix</keyword>
<proteinExistence type="predicted"/>
<organism evidence="2 3">
    <name type="scientific">Maribellus luteus</name>
    <dbReference type="NCBI Taxonomy" id="2305463"/>
    <lineage>
        <taxon>Bacteria</taxon>
        <taxon>Pseudomonadati</taxon>
        <taxon>Bacteroidota</taxon>
        <taxon>Bacteroidia</taxon>
        <taxon>Marinilabiliales</taxon>
        <taxon>Prolixibacteraceae</taxon>
        <taxon>Maribellus</taxon>
    </lineage>
</organism>
<accession>A0A399STG5</accession>
<sequence length="97" mass="11224">MAQSKWCCRIFPVVVILLSAVLATVIWYVEEGTYSFAFLFDKNEVFNYLGTVLFIAILPIGIFYWLNDKEKYQSRARPLAMLGFLPTLAFVIFQLVM</sequence>
<evidence type="ECO:0000256" key="1">
    <source>
        <dbReference type="SAM" id="Phobius"/>
    </source>
</evidence>
<feature type="transmembrane region" description="Helical" evidence="1">
    <location>
        <begin position="7"/>
        <end position="28"/>
    </location>
</feature>
<gene>
    <name evidence="2" type="ORF">D1614_19550</name>
</gene>
<dbReference type="OrthoDB" id="1123154at2"/>
<dbReference type="Proteomes" id="UP000265926">
    <property type="component" value="Unassembled WGS sequence"/>
</dbReference>
<protein>
    <submittedName>
        <fullName evidence="2">Uncharacterized protein</fullName>
    </submittedName>
</protein>
<comment type="caution">
    <text evidence="2">The sequence shown here is derived from an EMBL/GenBank/DDBJ whole genome shotgun (WGS) entry which is preliminary data.</text>
</comment>
<dbReference type="RefSeq" id="WP_119439675.1">
    <property type="nucleotide sequence ID" value="NZ_QWGR01000016.1"/>
</dbReference>
<reference evidence="2 3" key="1">
    <citation type="submission" date="2018-08" db="EMBL/GenBank/DDBJ databases">
        <title>Pallidiluteibacterium maritimus gen. nov., sp. nov., isolated from coastal sediment.</title>
        <authorList>
            <person name="Zhou L.Y."/>
        </authorList>
    </citation>
    <scope>NUCLEOTIDE SEQUENCE [LARGE SCALE GENOMIC DNA]</scope>
    <source>
        <strain evidence="2 3">XSD2</strain>
    </source>
</reference>